<dbReference type="AlphaFoldDB" id="A0A6J4PIY9"/>
<reference evidence="2" key="1">
    <citation type="submission" date="2020-02" db="EMBL/GenBank/DDBJ databases">
        <authorList>
            <person name="Meier V. D."/>
        </authorList>
    </citation>
    <scope>NUCLEOTIDE SEQUENCE</scope>
    <source>
        <strain evidence="2">AVDCRST_MAG75</strain>
    </source>
</reference>
<sequence>MLDILKANGVRATFFMTGQYARAYPSLVRRAVGEGHTIGNHSYSHPNMTKLSSTSQAAQMDSATRYISAAVSGGYKPCFFRPPYGAYTSTTVSLARTRGMSTVKWSKDTRDYTTPLYLSSSFQRTIVYNATNPLTSHPDILMHDGSPGNYRQNTVNSVQRIITFYKSRGYVFTDPIGR</sequence>
<dbReference type="GO" id="GO:0016810">
    <property type="term" value="F:hydrolase activity, acting on carbon-nitrogen (but not peptide) bonds"/>
    <property type="evidence" value="ECO:0007669"/>
    <property type="project" value="InterPro"/>
</dbReference>
<dbReference type="PROSITE" id="PS51677">
    <property type="entry name" value="NODB"/>
    <property type="match status" value="1"/>
</dbReference>
<protein>
    <recommendedName>
        <fullName evidence="1">NodB homology domain-containing protein</fullName>
    </recommendedName>
</protein>
<evidence type="ECO:0000259" key="1">
    <source>
        <dbReference type="PROSITE" id="PS51677"/>
    </source>
</evidence>
<dbReference type="Pfam" id="PF01522">
    <property type="entry name" value="Polysacc_deac_1"/>
    <property type="match status" value="1"/>
</dbReference>
<name>A0A6J4PIY9_9ACTN</name>
<dbReference type="Gene3D" id="3.20.20.370">
    <property type="entry name" value="Glycoside hydrolase/deacetylase"/>
    <property type="match status" value="1"/>
</dbReference>
<dbReference type="CDD" id="cd10917">
    <property type="entry name" value="CE4_NodB_like_6s_7s"/>
    <property type="match status" value="1"/>
</dbReference>
<dbReference type="PANTHER" id="PTHR10587">
    <property type="entry name" value="GLYCOSYL TRANSFERASE-RELATED"/>
    <property type="match status" value="1"/>
</dbReference>
<evidence type="ECO:0000313" key="2">
    <source>
        <dbReference type="EMBL" id="CAA9417610.1"/>
    </source>
</evidence>
<feature type="domain" description="NodB homology" evidence="1">
    <location>
        <begin position="1"/>
        <end position="173"/>
    </location>
</feature>
<gene>
    <name evidence="2" type="ORF">AVDCRST_MAG75-3220</name>
</gene>
<proteinExistence type="predicted"/>
<dbReference type="SUPFAM" id="SSF88713">
    <property type="entry name" value="Glycoside hydrolase/deacetylase"/>
    <property type="match status" value="1"/>
</dbReference>
<accession>A0A6J4PIY9</accession>
<dbReference type="InterPro" id="IPR002509">
    <property type="entry name" value="NODB_dom"/>
</dbReference>
<organism evidence="2">
    <name type="scientific">uncultured Propionibacteriaceae bacterium</name>
    <dbReference type="NCBI Taxonomy" id="257457"/>
    <lineage>
        <taxon>Bacteria</taxon>
        <taxon>Bacillati</taxon>
        <taxon>Actinomycetota</taxon>
        <taxon>Actinomycetes</taxon>
        <taxon>Propionibacteriales</taxon>
        <taxon>Propionibacteriaceae</taxon>
        <taxon>environmental samples</taxon>
    </lineage>
</organism>
<dbReference type="GO" id="GO:0005975">
    <property type="term" value="P:carbohydrate metabolic process"/>
    <property type="evidence" value="ECO:0007669"/>
    <property type="project" value="InterPro"/>
</dbReference>
<dbReference type="EMBL" id="CADCUO010000232">
    <property type="protein sequence ID" value="CAA9417610.1"/>
    <property type="molecule type" value="Genomic_DNA"/>
</dbReference>
<dbReference type="InterPro" id="IPR050248">
    <property type="entry name" value="Polysacc_deacetylase_ArnD"/>
</dbReference>
<dbReference type="InterPro" id="IPR011330">
    <property type="entry name" value="Glyco_hydro/deAcase_b/a-brl"/>
</dbReference>